<keyword evidence="3" id="KW-1185">Reference proteome</keyword>
<organism evidence="2 3">
    <name type="scientific">Aristolochia fimbriata</name>
    <name type="common">White veined hardy Dutchman's pipe vine</name>
    <dbReference type="NCBI Taxonomy" id="158543"/>
    <lineage>
        <taxon>Eukaryota</taxon>
        <taxon>Viridiplantae</taxon>
        <taxon>Streptophyta</taxon>
        <taxon>Embryophyta</taxon>
        <taxon>Tracheophyta</taxon>
        <taxon>Spermatophyta</taxon>
        <taxon>Magnoliopsida</taxon>
        <taxon>Magnoliidae</taxon>
        <taxon>Piperales</taxon>
        <taxon>Aristolochiaceae</taxon>
        <taxon>Aristolochia</taxon>
    </lineage>
</organism>
<evidence type="ECO:0000313" key="3">
    <source>
        <dbReference type="Proteomes" id="UP000825729"/>
    </source>
</evidence>
<feature type="region of interest" description="Disordered" evidence="1">
    <location>
        <begin position="1"/>
        <end position="23"/>
    </location>
</feature>
<protein>
    <submittedName>
        <fullName evidence="2">Uncharacterized protein</fullName>
    </submittedName>
</protein>
<dbReference type="Proteomes" id="UP000825729">
    <property type="component" value="Unassembled WGS sequence"/>
</dbReference>
<feature type="compositionally biased region" description="Basic and acidic residues" evidence="1">
    <location>
        <begin position="1"/>
        <end position="12"/>
    </location>
</feature>
<dbReference type="EMBL" id="JAINDJ010000002">
    <property type="protein sequence ID" value="KAG9456720.1"/>
    <property type="molecule type" value="Genomic_DNA"/>
</dbReference>
<evidence type="ECO:0000313" key="2">
    <source>
        <dbReference type="EMBL" id="KAG9456720.1"/>
    </source>
</evidence>
<comment type="caution">
    <text evidence="2">The sequence shown here is derived from an EMBL/GenBank/DDBJ whole genome shotgun (WGS) entry which is preliminary data.</text>
</comment>
<reference evidence="2 3" key="1">
    <citation type="submission" date="2021-07" db="EMBL/GenBank/DDBJ databases">
        <title>The Aristolochia fimbriata genome: insights into angiosperm evolution, floral development and chemical biosynthesis.</title>
        <authorList>
            <person name="Jiao Y."/>
        </authorList>
    </citation>
    <scope>NUCLEOTIDE SEQUENCE [LARGE SCALE GENOMIC DNA]</scope>
    <source>
        <strain evidence="2">IBCAS-2021</strain>
        <tissue evidence="2">Leaf</tissue>
    </source>
</reference>
<dbReference type="AlphaFoldDB" id="A0AAV7F695"/>
<sequence length="146" mass="16261">MELEQEAREGGGDPRSSPSTTSLLLPLPWTEKVASLIPLHDTGKEYCLSSINFSSYSLTPSLGGGKVWVKRTILWGHALKLAGGNCGKKGWVFKRKFWGGPNKARAKHGCLFVYQRTTDPADQAIHRDHQNPVSFIRPAHMYIFHS</sequence>
<feature type="compositionally biased region" description="Low complexity" evidence="1">
    <location>
        <begin position="14"/>
        <end position="23"/>
    </location>
</feature>
<name>A0AAV7F695_ARIFI</name>
<gene>
    <name evidence="2" type="ORF">H6P81_001228</name>
</gene>
<proteinExistence type="predicted"/>
<evidence type="ECO:0000256" key="1">
    <source>
        <dbReference type="SAM" id="MobiDB-lite"/>
    </source>
</evidence>
<accession>A0AAV7F695</accession>